<evidence type="ECO:0000256" key="5">
    <source>
        <dbReference type="PROSITE-ProRule" id="PRU00309"/>
    </source>
</evidence>
<accession>E2BWM3</accession>
<dbReference type="InterPro" id="IPR026516">
    <property type="entry name" value="THAP1/10"/>
</dbReference>
<dbReference type="InterPro" id="IPR038441">
    <property type="entry name" value="THAP_Znf_sf"/>
</dbReference>
<dbReference type="PANTHER" id="PTHR46600">
    <property type="entry name" value="THAP DOMAIN-CONTAINING"/>
    <property type="match status" value="1"/>
</dbReference>
<keyword evidence="4 5" id="KW-0238">DNA-binding</keyword>
<proteinExistence type="predicted"/>
<evidence type="ECO:0000313" key="7">
    <source>
        <dbReference type="EMBL" id="EFN79907.1"/>
    </source>
</evidence>
<protein>
    <recommendedName>
        <fullName evidence="6">THAP-type domain-containing protein</fullName>
    </recommendedName>
</protein>
<keyword evidence="2 5" id="KW-0863">Zinc-finger</keyword>
<dbReference type="InParanoid" id="E2BWM3"/>
<dbReference type="PANTHER" id="PTHR46600:SF11">
    <property type="entry name" value="THAP DOMAIN-CONTAINING PROTEIN 10"/>
    <property type="match status" value="1"/>
</dbReference>
<dbReference type="SUPFAM" id="SSF57716">
    <property type="entry name" value="Glucocorticoid receptor-like (DNA-binding domain)"/>
    <property type="match status" value="1"/>
</dbReference>
<feature type="domain" description="THAP-type" evidence="6">
    <location>
        <begin position="1"/>
        <end position="61"/>
    </location>
</feature>
<keyword evidence="3" id="KW-0862">Zinc</keyword>
<dbReference type="EMBL" id="GL451146">
    <property type="protein sequence ID" value="EFN79907.1"/>
    <property type="molecule type" value="Genomic_DNA"/>
</dbReference>
<dbReference type="GO" id="GO:0043565">
    <property type="term" value="F:sequence-specific DNA binding"/>
    <property type="evidence" value="ECO:0007669"/>
    <property type="project" value="InterPro"/>
</dbReference>
<evidence type="ECO:0000259" key="6">
    <source>
        <dbReference type="PROSITE" id="PS50950"/>
    </source>
</evidence>
<dbReference type="OrthoDB" id="7685656at2759"/>
<keyword evidence="8" id="KW-1185">Reference proteome</keyword>
<dbReference type="Proteomes" id="UP000008237">
    <property type="component" value="Unassembled WGS sequence"/>
</dbReference>
<feature type="non-terminal residue" evidence="7">
    <location>
        <position position="1"/>
    </location>
</feature>
<evidence type="ECO:0000256" key="2">
    <source>
        <dbReference type="ARBA" id="ARBA00022771"/>
    </source>
</evidence>
<name>E2BWM3_HARSA</name>
<dbReference type="InterPro" id="IPR006612">
    <property type="entry name" value="THAP_Znf"/>
</dbReference>
<dbReference type="PROSITE" id="PS50950">
    <property type="entry name" value="ZF_THAP"/>
    <property type="match status" value="1"/>
</dbReference>
<evidence type="ECO:0000256" key="4">
    <source>
        <dbReference type="ARBA" id="ARBA00023125"/>
    </source>
</evidence>
<dbReference type="Gene3D" id="6.20.210.20">
    <property type="entry name" value="THAP domain"/>
    <property type="match status" value="1"/>
</dbReference>
<dbReference type="Pfam" id="PF05485">
    <property type="entry name" value="THAP"/>
    <property type="match status" value="1"/>
</dbReference>
<feature type="non-terminal residue" evidence="7">
    <location>
        <position position="62"/>
    </location>
</feature>
<dbReference type="GO" id="GO:0008270">
    <property type="term" value="F:zinc ion binding"/>
    <property type="evidence" value="ECO:0007669"/>
    <property type="project" value="UniProtKB-KW"/>
</dbReference>
<gene>
    <name evidence="7" type="ORF">EAI_15330</name>
</gene>
<evidence type="ECO:0000256" key="1">
    <source>
        <dbReference type="ARBA" id="ARBA00022723"/>
    </source>
</evidence>
<evidence type="ECO:0000256" key="3">
    <source>
        <dbReference type="ARBA" id="ARBA00022833"/>
    </source>
</evidence>
<keyword evidence="1" id="KW-0479">Metal-binding</keyword>
<evidence type="ECO:0000313" key="8">
    <source>
        <dbReference type="Proteomes" id="UP000008237"/>
    </source>
</evidence>
<reference evidence="7 8" key="1">
    <citation type="journal article" date="2010" name="Science">
        <title>Genomic comparison of the ants Camponotus floridanus and Harpegnathos saltator.</title>
        <authorList>
            <person name="Bonasio R."/>
            <person name="Zhang G."/>
            <person name="Ye C."/>
            <person name="Mutti N.S."/>
            <person name="Fang X."/>
            <person name="Qin N."/>
            <person name="Donahue G."/>
            <person name="Yang P."/>
            <person name="Li Q."/>
            <person name="Li C."/>
            <person name="Zhang P."/>
            <person name="Huang Z."/>
            <person name="Berger S.L."/>
            <person name="Reinberg D."/>
            <person name="Wang J."/>
            <person name="Liebig J."/>
        </authorList>
    </citation>
    <scope>NUCLEOTIDE SEQUENCE [LARGE SCALE GENOMIC DNA]</scope>
    <source>
        <strain evidence="7 8">R22 G/1</strain>
    </source>
</reference>
<dbReference type="AlphaFoldDB" id="E2BWM3"/>
<sequence length="62" mass="7351">RCPKKENIRQEWIKALNKLNFILIRTSILCSQHFPSDCFYYPSGRTKQRVYLKPGSVTTIFD</sequence>
<organism evidence="8">
    <name type="scientific">Harpegnathos saltator</name>
    <name type="common">Jerdon's jumping ant</name>
    <dbReference type="NCBI Taxonomy" id="610380"/>
    <lineage>
        <taxon>Eukaryota</taxon>
        <taxon>Metazoa</taxon>
        <taxon>Ecdysozoa</taxon>
        <taxon>Arthropoda</taxon>
        <taxon>Hexapoda</taxon>
        <taxon>Insecta</taxon>
        <taxon>Pterygota</taxon>
        <taxon>Neoptera</taxon>
        <taxon>Endopterygota</taxon>
        <taxon>Hymenoptera</taxon>
        <taxon>Apocrita</taxon>
        <taxon>Aculeata</taxon>
        <taxon>Formicoidea</taxon>
        <taxon>Formicidae</taxon>
        <taxon>Ponerinae</taxon>
        <taxon>Ponerini</taxon>
        <taxon>Harpegnathos</taxon>
    </lineage>
</organism>